<comment type="caution">
    <text evidence="3">The sequence shown here is derived from an EMBL/GenBank/DDBJ whole genome shotgun (WGS) entry which is preliminary data.</text>
</comment>
<dbReference type="InterPro" id="IPR050194">
    <property type="entry name" value="Glycosyltransferase_grp1"/>
</dbReference>
<dbReference type="InterPro" id="IPR028098">
    <property type="entry name" value="Glyco_trans_4-like_N"/>
</dbReference>
<feature type="domain" description="Glycosyltransferase subfamily 4-like N-terminal" evidence="2">
    <location>
        <begin position="54"/>
        <end position="199"/>
    </location>
</feature>
<dbReference type="Pfam" id="PF13439">
    <property type="entry name" value="Glyco_transf_4"/>
    <property type="match status" value="1"/>
</dbReference>
<evidence type="ECO:0008006" key="5">
    <source>
        <dbReference type="Google" id="ProtNLM"/>
    </source>
</evidence>
<dbReference type="GO" id="GO:0016757">
    <property type="term" value="F:glycosyltransferase activity"/>
    <property type="evidence" value="ECO:0007669"/>
    <property type="project" value="InterPro"/>
</dbReference>
<evidence type="ECO:0000313" key="3">
    <source>
        <dbReference type="EMBL" id="RCK31766.1"/>
    </source>
</evidence>
<protein>
    <recommendedName>
        <fullName evidence="5">Glycosyl transferase family 1</fullName>
    </recommendedName>
</protein>
<dbReference type="PANTHER" id="PTHR45947">
    <property type="entry name" value="SULFOQUINOVOSYL TRANSFERASE SQD2"/>
    <property type="match status" value="1"/>
</dbReference>
<dbReference type="CDD" id="cd03801">
    <property type="entry name" value="GT4_PimA-like"/>
    <property type="match status" value="1"/>
</dbReference>
<evidence type="ECO:0000313" key="4">
    <source>
        <dbReference type="Proteomes" id="UP000253226"/>
    </source>
</evidence>
<gene>
    <name evidence="3" type="ORF">TH19_20310</name>
</gene>
<dbReference type="Proteomes" id="UP000253226">
    <property type="component" value="Unassembled WGS sequence"/>
</dbReference>
<sequence length="395" mass="43782">MRILVLHNTYQESGGEDAVVAAENALLMRGGHDVHLEIVSNDSIQGLLSKLHTFLTTPHSARRKSWMRDLIALHKPDVVHIHNFFPLLTPAIHEAASESGVAVVQTLHNYRLLCAGALFLRDGSACEKCLVGSNIWSVVHRCYRSSLPGSVAIFRMQNKARQQETWQRHVHRFITLTDFARRKFIAGGLPHTRLSVKPNFAYNTITSEQNSRIGALFVGRLSPEKGADILLEAWRNLQHVPLTIAGDGPERARLEALAPPHVRFLGQCKPTEVSNMMAKAQALVMPSLCYEGFPMTLVEAFANNLPVIGSRLGAIEELIEDGITGHHFAPGDAADLTSIATHAFANPARLSAMGQAARSRYEEHYTPERNLEILEAIYREAIIEARNHISTPKDI</sequence>
<dbReference type="EMBL" id="JPWF01000018">
    <property type="protein sequence ID" value="RCK31766.1"/>
    <property type="molecule type" value="Genomic_DNA"/>
</dbReference>
<reference evidence="3 4" key="1">
    <citation type="submission" date="2014-07" db="EMBL/GenBank/DDBJ databases">
        <title>Draft genome sequence of Thalassospira profundimaris 35.</title>
        <authorList>
            <person name="Lai Q."/>
            <person name="Shao Z."/>
        </authorList>
    </citation>
    <scope>NUCLEOTIDE SEQUENCE [LARGE SCALE GENOMIC DNA]</scope>
    <source>
        <strain evidence="3 4">35</strain>
    </source>
</reference>
<proteinExistence type="predicted"/>
<evidence type="ECO:0000259" key="2">
    <source>
        <dbReference type="Pfam" id="PF13439"/>
    </source>
</evidence>
<dbReference type="SUPFAM" id="SSF53756">
    <property type="entry name" value="UDP-Glycosyltransferase/glycogen phosphorylase"/>
    <property type="match status" value="1"/>
</dbReference>
<dbReference type="AlphaFoldDB" id="A0A367VZD4"/>
<name>A0A367VZD4_9PROT</name>
<dbReference type="Pfam" id="PF00534">
    <property type="entry name" value="Glycos_transf_1"/>
    <property type="match status" value="1"/>
</dbReference>
<dbReference type="OrthoDB" id="7249056at2"/>
<dbReference type="RefSeq" id="WP_114104064.1">
    <property type="nucleotide sequence ID" value="NZ_JPWF01000018.1"/>
</dbReference>
<evidence type="ECO:0000259" key="1">
    <source>
        <dbReference type="Pfam" id="PF00534"/>
    </source>
</evidence>
<organism evidence="3 4">
    <name type="scientific">Thalassospira profundimaris</name>
    <dbReference type="NCBI Taxonomy" id="502049"/>
    <lineage>
        <taxon>Bacteria</taxon>
        <taxon>Pseudomonadati</taxon>
        <taxon>Pseudomonadota</taxon>
        <taxon>Alphaproteobacteria</taxon>
        <taxon>Rhodospirillales</taxon>
        <taxon>Thalassospiraceae</taxon>
        <taxon>Thalassospira</taxon>
    </lineage>
</organism>
<dbReference type="Gene3D" id="3.40.50.2000">
    <property type="entry name" value="Glycogen Phosphorylase B"/>
    <property type="match status" value="2"/>
</dbReference>
<accession>A0A367VZD4</accession>
<dbReference type="InterPro" id="IPR001296">
    <property type="entry name" value="Glyco_trans_1"/>
</dbReference>
<feature type="domain" description="Glycosyl transferase family 1" evidence="1">
    <location>
        <begin position="215"/>
        <end position="359"/>
    </location>
</feature>
<dbReference type="PANTHER" id="PTHR45947:SF13">
    <property type="entry name" value="TRANSFERASE"/>
    <property type="match status" value="1"/>
</dbReference>